<evidence type="ECO:0000256" key="2">
    <source>
        <dbReference type="ARBA" id="ARBA00005988"/>
    </source>
</evidence>
<dbReference type="SMART" id="SM00631">
    <property type="entry name" value="Zn_pept"/>
    <property type="match status" value="1"/>
</dbReference>
<dbReference type="GO" id="GO:0004181">
    <property type="term" value="F:metallocarboxypeptidase activity"/>
    <property type="evidence" value="ECO:0007669"/>
    <property type="project" value="InterPro"/>
</dbReference>
<name>A0AA39Y272_9PEZI</name>
<organism evidence="9 10">
    <name type="scientific">Cercophora newfieldiana</name>
    <dbReference type="NCBI Taxonomy" id="92897"/>
    <lineage>
        <taxon>Eukaryota</taxon>
        <taxon>Fungi</taxon>
        <taxon>Dikarya</taxon>
        <taxon>Ascomycota</taxon>
        <taxon>Pezizomycotina</taxon>
        <taxon>Sordariomycetes</taxon>
        <taxon>Sordariomycetidae</taxon>
        <taxon>Sordariales</taxon>
        <taxon>Lasiosphaeriaceae</taxon>
        <taxon>Cercophora</taxon>
    </lineage>
</organism>
<dbReference type="GO" id="GO:0008270">
    <property type="term" value="F:zinc ion binding"/>
    <property type="evidence" value="ECO:0007669"/>
    <property type="project" value="InterPro"/>
</dbReference>
<keyword evidence="4" id="KW-0378">Hydrolase</keyword>
<dbReference type="PROSITE" id="PS52035">
    <property type="entry name" value="PEPTIDASE_M14"/>
    <property type="match status" value="1"/>
</dbReference>
<keyword evidence="6" id="KW-0482">Metalloprotease</keyword>
<comment type="caution">
    <text evidence="7">Lacks conserved residue(s) required for the propagation of feature annotation.</text>
</comment>
<dbReference type="PANTHER" id="PTHR11705">
    <property type="entry name" value="PROTEASE FAMILY M14 CARBOXYPEPTIDASE A,B"/>
    <property type="match status" value="1"/>
</dbReference>
<dbReference type="PANTHER" id="PTHR11705:SF143">
    <property type="entry name" value="SLL0236 PROTEIN"/>
    <property type="match status" value="1"/>
</dbReference>
<gene>
    <name evidence="9" type="ORF">B0T16DRAFT_333383</name>
</gene>
<feature type="domain" description="Peptidase M14" evidence="8">
    <location>
        <begin position="62"/>
        <end position="433"/>
    </location>
</feature>
<dbReference type="Pfam" id="PF00246">
    <property type="entry name" value="Peptidase_M14"/>
    <property type="match status" value="1"/>
</dbReference>
<evidence type="ECO:0000256" key="4">
    <source>
        <dbReference type="ARBA" id="ARBA00022801"/>
    </source>
</evidence>
<evidence type="ECO:0000256" key="1">
    <source>
        <dbReference type="ARBA" id="ARBA00001947"/>
    </source>
</evidence>
<reference evidence="9" key="1">
    <citation type="submission" date="2023-06" db="EMBL/GenBank/DDBJ databases">
        <title>Genome-scale phylogeny and comparative genomics of the fungal order Sordariales.</title>
        <authorList>
            <consortium name="Lawrence Berkeley National Laboratory"/>
            <person name="Hensen N."/>
            <person name="Bonometti L."/>
            <person name="Westerberg I."/>
            <person name="Brannstrom I.O."/>
            <person name="Guillou S."/>
            <person name="Cros-Aarteil S."/>
            <person name="Calhoun S."/>
            <person name="Haridas S."/>
            <person name="Kuo A."/>
            <person name="Mondo S."/>
            <person name="Pangilinan J."/>
            <person name="Riley R."/>
            <person name="Labutti K."/>
            <person name="Andreopoulos B."/>
            <person name="Lipzen A."/>
            <person name="Chen C."/>
            <person name="Yanf M."/>
            <person name="Daum C."/>
            <person name="Ng V."/>
            <person name="Clum A."/>
            <person name="Steindorff A."/>
            <person name="Ohm R."/>
            <person name="Martin F."/>
            <person name="Silar P."/>
            <person name="Natvig D."/>
            <person name="Lalanne C."/>
            <person name="Gautier V."/>
            <person name="Ament-Velasquez S.L."/>
            <person name="Kruys A."/>
            <person name="Hutchinson M.I."/>
            <person name="Powell A.J."/>
            <person name="Barry K."/>
            <person name="Miller A.N."/>
            <person name="Grigoriev I.V."/>
            <person name="Debuchy R."/>
            <person name="Gladieux P."/>
            <person name="Thoren M.H."/>
            <person name="Johannesson H."/>
        </authorList>
    </citation>
    <scope>NUCLEOTIDE SEQUENCE</scope>
    <source>
        <strain evidence="9">SMH2532-1</strain>
    </source>
</reference>
<dbReference type="SUPFAM" id="SSF53187">
    <property type="entry name" value="Zn-dependent exopeptidases"/>
    <property type="match status" value="1"/>
</dbReference>
<evidence type="ECO:0000313" key="10">
    <source>
        <dbReference type="Proteomes" id="UP001174936"/>
    </source>
</evidence>
<dbReference type="EMBL" id="JAULSV010000005">
    <property type="protein sequence ID" value="KAK0644639.1"/>
    <property type="molecule type" value="Genomic_DNA"/>
</dbReference>
<keyword evidence="3" id="KW-0645">Protease</keyword>
<proteinExistence type="inferred from homology"/>
<dbReference type="AlphaFoldDB" id="A0AA39Y272"/>
<keyword evidence="10" id="KW-1185">Reference proteome</keyword>
<keyword evidence="5" id="KW-0862">Zinc</keyword>
<dbReference type="Gene3D" id="3.40.630.10">
    <property type="entry name" value="Zn peptidases"/>
    <property type="match status" value="1"/>
</dbReference>
<comment type="cofactor">
    <cofactor evidence="1">
        <name>Zn(2+)</name>
        <dbReference type="ChEBI" id="CHEBI:29105"/>
    </cofactor>
</comment>
<evidence type="ECO:0000259" key="8">
    <source>
        <dbReference type="PROSITE" id="PS52035"/>
    </source>
</evidence>
<evidence type="ECO:0000256" key="7">
    <source>
        <dbReference type="PROSITE-ProRule" id="PRU01379"/>
    </source>
</evidence>
<evidence type="ECO:0000256" key="3">
    <source>
        <dbReference type="ARBA" id="ARBA00022670"/>
    </source>
</evidence>
<evidence type="ECO:0000256" key="6">
    <source>
        <dbReference type="ARBA" id="ARBA00023049"/>
    </source>
</evidence>
<sequence>MFGNGTNSTTGTAIPVGVGDRFQGGTIAPRGIGILDPPYAFPSNGPIVIWPPPVPPPAPFPPIYNVGELASATRALVREFGLEYFEMPHKTHHNATMYGCKIPGSDSHPHHGPGGGGNSNSGKGYTVLLQAGIHARERGGPDNLLNFAADLLWARRENKGLNYGGQVFTPAQVRTALSVGIVILPVVNPDGVAYDQATNSCWRKNRNPASAFANDTYGSSIGVDINRNFPAAWDARRLLAPDVYGVAGPSNPYSETYGGTAPLSEPEAKNIDWVMDRMPDLKWFLDLHSVAGVLLYGWGHDSNQAVDKNMNLLNSQYDGKRGVFPDTPGFRYGEYYAQKAYDKVSIMVTSMVEAMSSVAGLTWNASPSISLYATTGTASSHPMYRSLADPKKKWAEGLALEFGGGGGSGCPHYPGVQQHQVNMGETGAAMMALLLSAERLK</sequence>
<comment type="similarity">
    <text evidence="2 7">Belongs to the peptidase M14 family.</text>
</comment>
<evidence type="ECO:0000256" key="5">
    <source>
        <dbReference type="ARBA" id="ARBA00022833"/>
    </source>
</evidence>
<comment type="caution">
    <text evidence="9">The sequence shown here is derived from an EMBL/GenBank/DDBJ whole genome shotgun (WGS) entry which is preliminary data.</text>
</comment>
<dbReference type="InterPro" id="IPR000834">
    <property type="entry name" value="Peptidase_M14"/>
</dbReference>
<dbReference type="GO" id="GO:0006508">
    <property type="term" value="P:proteolysis"/>
    <property type="evidence" value="ECO:0007669"/>
    <property type="project" value="UniProtKB-KW"/>
</dbReference>
<dbReference type="Proteomes" id="UP001174936">
    <property type="component" value="Unassembled WGS sequence"/>
</dbReference>
<protein>
    <recommendedName>
        <fullName evidence="8">Peptidase M14 domain-containing protein</fullName>
    </recommendedName>
</protein>
<evidence type="ECO:0000313" key="9">
    <source>
        <dbReference type="EMBL" id="KAK0644639.1"/>
    </source>
</evidence>
<accession>A0AA39Y272</accession>